<dbReference type="PANTHER" id="PTHR36847">
    <property type="entry name" value="AMIDOLIGASE ENZYME"/>
    <property type="match status" value="1"/>
</dbReference>
<evidence type="ECO:0000313" key="2">
    <source>
        <dbReference type="EMBL" id="KAK3951434.1"/>
    </source>
</evidence>
<protein>
    <submittedName>
        <fullName evidence="2">Amidoligase enzyme-domain-containing protein</fullName>
    </submittedName>
</protein>
<keyword evidence="3" id="KW-1185">Reference proteome</keyword>
<dbReference type="Pfam" id="PF12224">
    <property type="entry name" value="Amidoligase_2"/>
    <property type="match status" value="1"/>
</dbReference>
<dbReference type="EMBL" id="MU859148">
    <property type="protein sequence ID" value="KAK3951434.1"/>
    <property type="molecule type" value="Genomic_DNA"/>
</dbReference>
<dbReference type="InterPro" id="IPR022025">
    <property type="entry name" value="Amidoligase_2"/>
</dbReference>
<dbReference type="Proteomes" id="UP001303222">
    <property type="component" value="Unassembled WGS sequence"/>
</dbReference>
<evidence type="ECO:0000313" key="3">
    <source>
        <dbReference type="Proteomes" id="UP001303222"/>
    </source>
</evidence>
<feature type="compositionally biased region" description="Polar residues" evidence="1">
    <location>
        <begin position="196"/>
        <end position="205"/>
    </location>
</feature>
<proteinExistence type="predicted"/>
<reference evidence="2" key="2">
    <citation type="submission" date="2023-06" db="EMBL/GenBank/DDBJ databases">
        <authorList>
            <consortium name="Lawrence Berkeley National Laboratory"/>
            <person name="Mondo S.J."/>
            <person name="Hensen N."/>
            <person name="Bonometti L."/>
            <person name="Westerberg I."/>
            <person name="Brannstrom I.O."/>
            <person name="Guillou S."/>
            <person name="Cros-Aarteil S."/>
            <person name="Calhoun S."/>
            <person name="Haridas S."/>
            <person name="Kuo A."/>
            <person name="Pangilinan J."/>
            <person name="Riley R."/>
            <person name="Labutti K."/>
            <person name="Andreopoulos B."/>
            <person name="Lipzen A."/>
            <person name="Chen C."/>
            <person name="Yanf M."/>
            <person name="Daum C."/>
            <person name="Ng V."/>
            <person name="Clum A."/>
            <person name="Steindorff A."/>
            <person name="Ohm R."/>
            <person name="Martin F."/>
            <person name="Silar P."/>
            <person name="Natvig D."/>
            <person name="Lalanne C."/>
            <person name="Gautier V."/>
            <person name="Ament-Velasquez S.L."/>
            <person name="Kruys A."/>
            <person name="Hutchinson M.I."/>
            <person name="Powell A.J."/>
            <person name="Barry K."/>
            <person name="Miller A.N."/>
            <person name="Grigoriev I.V."/>
            <person name="Debuchy R."/>
            <person name="Gladieux P."/>
            <person name="Thoren M.H."/>
            <person name="Johannesson H."/>
        </authorList>
    </citation>
    <scope>NUCLEOTIDE SEQUENCE</scope>
    <source>
        <strain evidence="2">CBS 626.80</strain>
    </source>
</reference>
<accession>A0AAN6NUQ6</accession>
<feature type="compositionally biased region" description="Basic and acidic residues" evidence="1">
    <location>
        <begin position="107"/>
        <end position="117"/>
    </location>
</feature>
<comment type="caution">
    <text evidence="2">The sequence shown here is derived from an EMBL/GenBank/DDBJ whole genome shotgun (WGS) entry which is preliminary data.</text>
</comment>
<evidence type="ECO:0000256" key="1">
    <source>
        <dbReference type="SAM" id="MobiDB-lite"/>
    </source>
</evidence>
<sequence length="601" mass="68401">MSKWDVRFHKFTTSSSYIHTSQQDRPKPDLFRRTALGFWPIFDTNSPFPLYSSWYCHFSIRAAIDTKASEKDSLRRGGGSAITVPLEACSGPGRHLREPITTATDTTGDRCGWKEPAHSTAQPFPDVDPTTGGPLSPMSDTSNGGMKQHDVPRTSRNTPWQEHRAFTHSKPLDGPGRPRLTTDHSHPPRPVMPHATTPSVSSDGSARSRLHHRNRDHRRHSMVHFEEAEPKQFRFCAELTLQVRSRRANHRSSESLEDEILYSLINEGIKSQILSAHTDAPSYKVWTITSDHSIQSKPTEYKHAMKFVSPFFRFSSFSTWIDHFESFMQVLNRDFETTSTHECSTSIHLAPLDLEHPKWSRSDMRALSKSILYFESCLDAVMPLYRRTSVFAKSNRNNRQMGNLTMAECFSYLDSLSERKHIAIEMVRCDPNSSTGRALGQRSDFAHSGYRWNFLNLVHNKSRGTIEFRQPPGSTTPGEAITWINLAVCFAQLACAKGDSLWPKECPNVQTLGDWVYREAVRASVPSEHRRRLRQLFDDAMPTVSDSKKADLGLITAEPPITVHDKHGLIWREKGERNVAMEKFWGFYVPALNRMGDSSRL</sequence>
<dbReference type="PANTHER" id="PTHR36847:SF1">
    <property type="entry name" value="AMIDOLIGASE ENZYME"/>
    <property type="match status" value="1"/>
</dbReference>
<name>A0AAN6NUQ6_9PEZI</name>
<organism evidence="2 3">
    <name type="scientific">Pseudoneurospora amorphoporcata</name>
    <dbReference type="NCBI Taxonomy" id="241081"/>
    <lineage>
        <taxon>Eukaryota</taxon>
        <taxon>Fungi</taxon>
        <taxon>Dikarya</taxon>
        <taxon>Ascomycota</taxon>
        <taxon>Pezizomycotina</taxon>
        <taxon>Sordariomycetes</taxon>
        <taxon>Sordariomycetidae</taxon>
        <taxon>Sordariales</taxon>
        <taxon>Sordariaceae</taxon>
        <taxon>Pseudoneurospora</taxon>
    </lineage>
</organism>
<gene>
    <name evidence="2" type="ORF">QBC32DRAFT_371159</name>
</gene>
<dbReference type="AlphaFoldDB" id="A0AAN6NUQ6"/>
<feature type="region of interest" description="Disordered" evidence="1">
    <location>
        <begin position="85"/>
        <end position="216"/>
    </location>
</feature>
<reference evidence="2" key="1">
    <citation type="journal article" date="2023" name="Mol. Phylogenet. Evol.">
        <title>Genome-scale phylogeny and comparative genomics of the fungal order Sordariales.</title>
        <authorList>
            <person name="Hensen N."/>
            <person name="Bonometti L."/>
            <person name="Westerberg I."/>
            <person name="Brannstrom I.O."/>
            <person name="Guillou S."/>
            <person name="Cros-Aarteil S."/>
            <person name="Calhoun S."/>
            <person name="Haridas S."/>
            <person name="Kuo A."/>
            <person name="Mondo S."/>
            <person name="Pangilinan J."/>
            <person name="Riley R."/>
            <person name="LaButti K."/>
            <person name="Andreopoulos B."/>
            <person name="Lipzen A."/>
            <person name="Chen C."/>
            <person name="Yan M."/>
            <person name="Daum C."/>
            <person name="Ng V."/>
            <person name="Clum A."/>
            <person name="Steindorff A."/>
            <person name="Ohm R.A."/>
            <person name="Martin F."/>
            <person name="Silar P."/>
            <person name="Natvig D.O."/>
            <person name="Lalanne C."/>
            <person name="Gautier V."/>
            <person name="Ament-Velasquez S.L."/>
            <person name="Kruys A."/>
            <person name="Hutchinson M.I."/>
            <person name="Powell A.J."/>
            <person name="Barry K."/>
            <person name="Miller A.N."/>
            <person name="Grigoriev I.V."/>
            <person name="Debuchy R."/>
            <person name="Gladieux P."/>
            <person name="Hiltunen Thoren M."/>
            <person name="Johannesson H."/>
        </authorList>
    </citation>
    <scope>NUCLEOTIDE SEQUENCE</scope>
    <source>
        <strain evidence="2">CBS 626.80</strain>
    </source>
</reference>